<dbReference type="InterPro" id="IPR000719">
    <property type="entry name" value="Prot_kinase_dom"/>
</dbReference>
<dbReference type="PANTHER" id="PTHR27006">
    <property type="entry name" value="PROMASTIGOTE SURFACE ANTIGEN PROTEIN PSA"/>
    <property type="match status" value="1"/>
</dbReference>
<feature type="domain" description="Protein kinase" evidence="1">
    <location>
        <begin position="1"/>
        <end position="118"/>
    </location>
</feature>
<keyword evidence="3" id="KW-1185">Reference proteome</keyword>
<dbReference type="EMBL" id="BQKI01000007">
    <property type="protein sequence ID" value="GJM99473.1"/>
    <property type="molecule type" value="Genomic_DNA"/>
</dbReference>
<dbReference type="InterPro" id="IPR011009">
    <property type="entry name" value="Kinase-like_dom_sf"/>
</dbReference>
<dbReference type="PANTHER" id="PTHR27006:SF593">
    <property type="entry name" value="PROTEIN KINASE DOMAIN-CONTAINING PROTEIN"/>
    <property type="match status" value="1"/>
</dbReference>
<evidence type="ECO:0000313" key="2">
    <source>
        <dbReference type="EMBL" id="GJM99473.1"/>
    </source>
</evidence>
<dbReference type="SUPFAM" id="SSF56112">
    <property type="entry name" value="Protein kinase-like (PK-like)"/>
    <property type="match status" value="1"/>
</dbReference>
<dbReference type="GO" id="GO:0004672">
    <property type="term" value="F:protein kinase activity"/>
    <property type="evidence" value="ECO:0007669"/>
    <property type="project" value="InterPro"/>
</dbReference>
<dbReference type="GO" id="GO:0005524">
    <property type="term" value="F:ATP binding"/>
    <property type="evidence" value="ECO:0007669"/>
    <property type="project" value="InterPro"/>
</dbReference>
<dbReference type="Gene3D" id="1.10.510.10">
    <property type="entry name" value="Transferase(Phosphotransferase) domain 1"/>
    <property type="match status" value="1"/>
</dbReference>
<name>A0AAV5CLW1_ELECO</name>
<evidence type="ECO:0000313" key="3">
    <source>
        <dbReference type="Proteomes" id="UP001054889"/>
    </source>
</evidence>
<dbReference type="InterPro" id="IPR001245">
    <property type="entry name" value="Ser-Thr/Tyr_kinase_cat_dom"/>
</dbReference>
<dbReference type="AlphaFoldDB" id="A0AAV5CLW1"/>
<dbReference type="PROSITE" id="PS50011">
    <property type="entry name" value="PROTEIN_KINASE_DOM"/>
    <property type="match status" value="1"/>
</dbReference>
<accession>A0AAV5CLW1</accession>
<evidence type="ECO:0000259" key="1">
    <source>
        <dbReference type="PROSITE" id="PS50011"/>
    </source>
</evidence>
<dbReference type="Pfam" id="PF07714">
    <property type="entry name" value="PK_Tyr_Ser-Thr"/>
    <property type="match status" value="1"/>
</dbReference>
<organism evidence="2 3">
    <name type="scientific">Eleusine coracana subsp. coracana</name>
    <dbReference type="NCBI Taxonomy" id="191504"/>
    <lineage>
        <taxon>Eukaryota</taxon>
        <taxon>Viridiplantae</taxon>
        <taxon>Streptophyta</taxon>
        <taxon>Embryophyta</taxon>
        <taxon>Tracheophyta</taxon>
        <taxon>Spermatophyta</taxon>
        <taxon>Magnoliopsida</taxon>
        <taxon>Liliopsida</taxon>
        <taxon>Poales</taxon>
        <taxon>Poaceae</taxon>
        <taxon>PACMAD clade</taxon>
        <taxon>Chloridoideae</taxon>
        <taxon>Cynodonteae</taxon>
        <taxon>Eleusininae</taxon>
        <taxon>Eleusine</taxon>
    </lineage>
</organism>
<gene>
    <name evidence="2" type="primary">ga16571</name>
    <name evidence="2" type="ORF">PR202_ga16571</name>
</gene>
<protein>
    <recommendedName>
        <fullName evidence="1">Protein kinase domain-containing protein</fullName>
    </recommendedName>
</protein>
<reference evidence="2" key="1">
    <citation type="journal article" date="2018" name="DNA Res.">
        <title>Multiple hybrid de novo genome assembly of finger millet, an orphan allotetraploid crop.</title>
        <authorList>
            <person name="Hatakeyama M."/>
            <person name="Aluri S."/>
            <person name="Balachadran M.T."/>
            <person name="Sivarajan S.R."/>
            <person name="Patrignani A."/>
            <person name="Gruter S."/>
            <person name="Poveda L."/>
            <person name="Shimizu-Inatsugi R."/>
            <person name="Baeten J."/>
            <person name="Francoijs K.J."/>
            <person name="Nataraja K.N."/>
            <person name="Reddy Y.A.N."/>
            <person name="Phadnis S."/>
            <person name="Ravikumar R.L."/>
            <person name="Schlapbach R."/>
            <person name="Sreeman S.M."/>
            <person name="Shimizu K.K."/>
        </authorList>
    </citation>
    <scope>NUCLEOTIDE SEQUENCE</scope>
</reference>
<dbReference type="Proteomes" id="UP001054889">
    <property type="component" value="Unassembled WGS sequence"/>
</dbReference>
<proteinExistence type="predicted"/>
<sequence>MAPEYAMEGVFSIKSDVYSFGVLLLEVVTGSRRSCINNIMGFPNLVVYAWNMWQEENIEDLADSSIIDTCSLDEVLLCIHVALLCVQENPNDRPHMPFVVLALENGIATLPSPNHPAYFTQRSSDIEQIRNIIYNSVNNITHTHIEGR</sequence>
<comment type="caution">
    <text evidence="2">The sequence shown here is derived from an EMBL/GenBank/DDBJ whole genome shotgun (WGS) entry which is preliminary data.</text>
</comment>
<reference evidence="2" key="2">
    <citation type="submission" date="2021-12" db="EMBL/GenBank/DDBJ databases">
        <title>Resequencing data analysis of finger millet.</title>
        <authorList>
            <person name="Hatakeyama M."/>
            <person name="Aluri S."/>
            <person name="Balachadran M.T."/>
            <person name="Sivarajan S.R."/>
            <person name="Poveda L."/>
            <person name="Shimizu-Inatsugi R."/>
            <person name="Schlapbach R."/>
            <person name="Sreeman S.M."/>
            <person name="Shimizu K.K."/>
        </authorList>
    </citation>
    <scope>NUCLEOTIDE SEQUENCE</scope>
</reference>